<evidence type="ECO:0000256" key="2">
    <source>
        <dbReference type="ARBA" id="ARBA00022692"/>
    </source>
</evidence>
<evidence type="ECO:0000259" key="6">
    <source>
        <dbReference type="Pfam" id="PF12430"/>
    </source>
</evidence>
<comment type="caution">
    <text evidence="8">The sequence shown here is derived from an EMBL/GenBank/DDBJ whole genome shotgun (WGS) entry which is preliminary data.</text>
</comment>
<evidence type="ECO:0000256" key="3">
    <source>
        <dbReference type="ARBA" id="ARBA00022989"/>
    </source>
</evidence>
<evidence type="ECO:0000313" key="8">
    <source>
        <dbReference type="EMBL" id="SCU65215.1"/>
    </source>
</evidence>
<feature type="transmembrane region" description="Helical" evidence="5">
    <location>
        <begin position="76"/>
        <end position="97"/>
    </location>
</feature>
<feature type="transmembrane region" description="Helical" evidence="5">
    <location>
        <begin position="37"/>
        <end position="55"/>
    </location>
</feature>
<dbReference type="InterPro" id="IPR015672">
    <property type="entry name" value="GPHR/GTG"/>
</dbReference>
<dbReference type="EMBL" id="CZPT02000244">
    <property type="protein sequence ID" value="SCU65215.1"/>
    <property type="molecule type" value="Genomic_DNA"/>
</dbReference>
<evidence type="ECO:0000256" key="4">
    <source>
        <dbReference type="ARBA" id="ARBA00023136"/>
    </source>
</evidence>
<evidence type="ECO:0000259" key="7">
    <source>
        <dbReference type="Pfam" id="PF12537"/>
    </source>
</evidence>
<evidence type="ECO:0000256" key="1">
    <source>
        <dbReference type="ARBA" id="ARBA00004141"/>
    </source>
</evidence>
<dbReference type="AlphaFoldDB" id="A0A1G4I0S1"/>
<feature type="transmembrane region" description="Helical" evidence="5">
    <location>
        <begin position="403"/>
        <end position="424"/>
    </location>
</feature>
<keyword evidence="2 5" id="KW-0812">Transmembrane</keyword>
<keyword evidence="3 5" id="KW-1133">Transmembrane helix</keyword>
<dbReference type="VEuPathDB" id="TriTrypDB:TEOVI_000015600"/>
<dbReference type="GeneID" id="92374096"/>
<feature type="transmembrane region" description="Helical" evidence="5">
    <location>
        <begin position="364"/>
        <end position="391"/>
    </location>
</feature>
<dbReference type="InterPro" id="IPR022535">
    <property type="entry name" value="Golgi_pH-regulator_cons_dom"/>
</dbReference>
<gene>
    <name evidence="8" type="ORF">TEOVI_000015600</name>
</gene>
<evidence type="ECO:0008006" key="10">
    <source>
        <dbReference type="Google" id="ProtNLM"/>
    </source>
</evidence>
<protein>
    <recommendedName>
        <fullName evidence="10">Golgi pH regulator</fullName>
    </recommendedName>
</protein>
<keyword evidence="4 5" id="KW-0472">Membrane</keyword>
<dbReference type="Pfam" id="PF12537">
    <property type="entry name" value="GPHR_N"/>
    <property type="match status" value="1"/>
</dbReference>
<sequence>MLLKLGAVLLLLVLYHVGSLFSRLVFVYTIQQGTTKFCFRFVFALSTYAFILLLLDASQVSERIKSNFSIQTLRCVLAVDLVLIALFCPFLVVRSLLPNVRLYYFFLVLLACGLVKMLFGASVAAWSWTLSSTQGIPTLFSWDVVSVAVSTTGVVVVGLLSGYAAVTTPLAFVEPLFEHGSGDQARLAVGVLAKRQKHLLELWMLKRQQIARAYGAVSRADGGRDGSNRGSIAAGRRMWNWVANSIYSSVRASGADIAAMETESDGIQAVSMAVFLQMSEMDTLVRSAGSGETWRRRFNALFGLILFTHALVKFLSTVISLLRWGVLAAENAAPHREDTATKVMNFLEAYGLATPHGDGAEQRVVWVSIALNAWMIASAIRGFFLLVFRLMTHIAFISLDTTVTILTAGMGAFFVGQLVLLRLTPSLERESVLYTALREQLPQHGAYCHLNDLVFVVAAALVAMMRRCMFSSSATALCAAAD</sequence>
<dbReference type="PANTHER" id="PTHR15948:SF0">
    <property type="entry name" value="GOLGI PH REGULATOR A-RELATED"/>
    <property type="match status" value="1"/>
</dbReference>
<feature type="transmembrane region" description="Helical" evidence="5">
    <location>
        <begin position="300"/>
        <end position="322"/>
    </location>
</feature>
<dbReference type="RefSeq" id="XP_067076851.1">
    <property type="nucleotide sequence ID" value="XM_067220750.1"/>
</dbReference>
<evidence type="ECO:0000313" key="9">
    <source>
        <dbReference type="Proteomes" id="UP000195570"/>
    </source>
</evidence>
<dbReference type="PANTHER" id="PTHR15948">
    <property type="entry name" value="G-PROTEIN COUPLED RECEPTOR 89-RELATED"/>
    <property type="match status" value="1"/>
</dbReference>
<dbReference type="GO" id="GO:0016020">
    <property type="term" value="C:membrane"/>
    <property type="evidence" value="ECO:0007669"/>
    <property type="project" value="UniProtKB-SubCell"/>
</dbReference>
<feature type="domain" description="Golgi pH regulator conserved" evidence="7">
    <location>
        <begin position="140"/>
        <end position="210"/>
    </location>
</feature>
<accession>A0A1G4I0S1</accession>
<dbReference type="InterPro" id="IPR025969">
    <property type="entry name" value="ABA_GPCR_dom"/>
</dbReference>
<name>A0A1G4I0S1_TRYEQ</name>
<reference evidence="8" key="1">
    <citation type="submission" date="2016-09" db="EMBL/GenBank/DDBJ databases">
        <authorList>
            <person name="Hebert L."/>
            <person name="Moumen B."/>
        </authorList>
    </citation>
    <scope>NUCLEOTIDE SEQUENCE [LARGE SCALE GENOMIC DNA]</scope>
    <source>
        <strain evidence="8">OVI</strain>
    </source>
</reference>
<organism evidence="8 9">
    <name type="scientific">Trypanosoma equiperdum</name>
    <dbReference type="NCBI Taxonomy" id="5694"/>
    <lineage>
        <taxon>Eukaryota</taxon>
        <taxon>Discoba</taxon>
        <taxon>Euglenozoa</taxon>
        <taxon>Kinetoplastea</taxon>
        <taxon>Metakinetoplastina</taxon>
        <taxon>Trypanosomatida</taxon>
        <taxon>Trypanosomatidae</taxon>
        <taxon>Trypanosoma</taxon>
    </lineage>
</organism>
<dbReference type="Pfam" id="PF12430">
    <property type="entry name" value="ABA_GPCR"/>
    <property type="match status" value="1"/>
</dbReference>
<comment type="subcellular location">
    <subcellularLocation>
        <location evidence="1">Membrane</location>
        <topology evidence="1">Multi-pass membrane protein</topology>
    </subcellularLocation>
</comment>
<proteinExistence type="predicted"/>
<feature type="domain" description="Abscisic acid G-protein coupled receptor-like" evidence="6">
    <location>
        <begin position="292"/>
        <end position="467"/>
    </location>
</feature>
<keyword evidence="9" id="KW-1185">Reference proteome</keyword>
<feature type="transmembrane region" description="Helical" evidence="5">
    <location>
        <begin position="103"/>
        <end position="126"/>
    </location>
</feature>
<evidence type="ECO:0000256" key="5">
    <source>
        <dbReference type="SAM" id="Phobius"/>
    </source>
</evidence>
<dbReference type="Proteomes" id="UP000195570">
    <property type="component" value="Unassembled WGS sequence"/>
</dbReference>